<dbReference type="InterPro" id="IPR044672">
    <property type="entry name" value="MOCS2A"/>
</dbReference>
<evidence type="ECO:0000313" key="5">
    <source>
        <dbReference type="Proteomes" id="UP001499852"/>
    </source>
</evidence>
<dbReference type="InterPro" id="IPR012675">
    <property type="entry name" value="Beta-grasp_dom_sf"/>
</dbReference>
<dbReference type="EMBL" id="BAABIA010000004">
    <property type="protein sequence ID" value="GAA5140446.1"/>
    <property type="molecule type" value="Genomic_DNA"/>
</dbReference>
<evidence type="ECO:0000256" key="1">
    <source>
        <dbReference type="ARBA" id="ARBA00022741"/>
    </source>
</evidence>
<comment type="caution">
    <text evidence="4">The sequence shown here is derived from an EMBL/GenBank/DDBJ whole genome shotgun (WGS) entry which is preliminary data.</text>
</comment>
<evidence type="ECO:0000256" key="2">
    <source>
        <dbReference type="ARBA" id="ARBA00024200"/>
    </source>
</evidence>
<proteinExistence type="inferred from homology"/>
<comment type="similarity">
    <text evidence="2">Belongs to the MoaD family.</text>
</comment>
<sequence>MITRVLFFSVLRDITGSEEINWQMPEGATVADLLENLYRRWPKLGEWDASLLVAVNQTYVKRTELLHPQCEVALMPPVQGG</sequence>
<name>A0ABP9P507_9BACT</name>
<dbReference type="InterPro" id="IPR016155">
    <property type="entry name" value="Mopterin_synth/thiamin_S_b"/>
</dbReference>
<dbReference type="RefSeq" id="WP_345736529.1">
    <property type="nucleotide sequence ID" value="NZ_BAABIA010000004.1"/>
</dbReference>
<keyword evidence="1" id="KW-0547">Nucleotide-binding</keyword>
<reference evidence="5" key="1">
    <citation type="journal article" date="2019" name="Int. J. Syst. Evol. Microbiol.">
        <title>The Global Catalogue of Microorganisms (GCM) 10K type strain sequencing project: providing services to taxonomists for standard genome sequencing and annotation.</title>
        <authorList>
            <consortium name="The Broad Institute Genomics Platform"/>
            <consortium name="The Broad Institute Genome Sequencing Center for Infectious Disease"/>
            <person name="Wu L."/>
            <person name="Ma J."/>
        </authorList>
    </citation>
    <scope>NUCLEOTIDE SEQUENCE [LARGE SCALE GENOMIC DNA]</scope>
    <source>
        <strain evidence="5">JCM 18053</strain>
    </source>
</reference>
<evidence type="ECO:0000256" key="3">
    <source>
        <dbReference type="ARBA" id="ARBA00024247"/>
    </source>
</evidence>
<keyword evidence="5" id="KW-1185">Reference proteome</keyword>
<dbReference type="Gene3D" id="3.10.20.30">
    <property type="match status" value="1"/>
</dbReference>
<dbReference type="PANTHER" id="PTHR33359:SF1">
    <property type="entry name" value="MOLYBDOPTERIN SYNTHASE SULFUR CARRIER SUBUNIT"/>
    <property type="match status" value="1"/>
</dbReference>
<dbReference type="InterPro" id="IPR003749">
    <property type="entry name" value="ThiS/MoaD-like"/>
</dbReference>
<gene>
    <name evidence="4" type="ORF">GCM10023213_23070</name>
</gene>
<organism evidence="4 5">
    <name type="scientific">Prosthecobacter algae</name>
    <dbReference type="NCBI Taxonomy" id="1144682"/>
    <lineage>
        <taxon>Bacteria</taxon>
        <taxon>Pseudomonadati</taxon>
        <taxon>Verrucomicrobiota</taxon>
        <taxon>Verrucomicrobiia</taxon>
        <taxon>Verrucomicrobiales</taxon>
        <taxon>Verrucomicrobiaceae</taxon>
        <taxon>Prosthecobacter</taxon>
    </lineage>
</organism>
<dbReference type="SUPFAM" id="SSF54285">
    <property type="entry name" value="MoaD/ThiS"/>
    <property type="match status" value="1"/>
</dbReference>
<dbReference type="Pfam" id="PF02597">
    <property type="entry name" value="ThiS"/>
    <property type="match status" value="1"/>
</dbReference>
<accession>A0ABP9P507</accession>
<dbReference type="Proteomes" id="UP001499852">
    <property type="component" value="Unassembled WGS sequence"/>
</dbReference>
<dbReference type="PANTHER" id="PTHR33359">
    <property type="entry name" value="MOLYBDOPTERIN SYNTHASE SULFUR CARRIER SUBUNIT"/>
    <property type="match status" value="1"/>
</dbReference>
<evidence type="ECO:0000313" key="4">
    <source>
        <dbReference type="EMBL" id="GAA5140446.1"/>
    </source>
</evidence>
<dbReference type="CDD" id="cd00754">
    <property type="entry name" value="Ubl_MoaD"/>
    <property type="match status" value="1"/>
</dbReference>
<protein>
    <recommendedName>
        <fullName evidence="3">Molybdopterin synthase sulfur carrier subunit</fullName>
    </recommendedName>
</protein>